<dbReference type="PANTHER" id="PTHR28678">
    <property type="entry name" value="CODANIN-1"/>
    <property type="match status" value="1"/>
</dbReference>
<sequence>MAAILEKLFAKELSTEQLISWLKSQKHKNEISLPLCGLENIRCEFVPFFLNYLRDQSSHLLQNSRSTNATPAKTPTTAKLRRLTTFSASQANDLSMQSGKRQQLFPASSEFKEKSSSEKDCYITDLFSTKAGSGSRRQPRNKTDRSGKSQRSIQFTDSAHKAKHKTSLGDFLKSPDIDERLRNSRVQPKRDCCQPSGQQSKKCIAKNRTGERKQKLLPESKVLDPGFSLNNENEFPPMGSMDGHNSVPEGVTVITPSRRIVPTRLVTSSKTKDNLLFKNAPVSITGSAKTRGVWGEVANRDFSQKNLSTMNEIQNKPTRRIAPTFISKKVTTSRNVFSIPTTNNVWRNPQKDDDDELVSMLPNKESPTVINQCDAGVLSAESQPISVIDLSFVTPTKPTLEQQLSVDTVIPEKAQVTHQESLDLMIKVYSFCINAFLVPNITVELYFLAQLLTVHGTELEQGGNVFNKDLDEIQYFVNIHNAVYFAVMVLSRITSILSHLERGTLHLLVNNQRIADFKPEFKEELRHLYSLVPSKALPKSLPSPVGGVSFQADTDNRKNFPNERSFHLFKKQRDGFYELLREWEDNHLVAGWSMREVQVERIQNLVGYKTELANHIHFVRLFQSQLIQMCKGDISWQMDEEDENIALLSELKQTNPKKLKRLRERLVTPALHGGPCPSPSFPGCQEFFKDFISAACNPFFNQLLSNQLLHKITELPWFPERHVVTELYPTRSKEISRFALDNLNIVDQHILYSCCPFLADSLIDICITTTTTVTDKQLQHQLEDNFFHNQPASLKKTVEFVADRVSSNHIKIYRSQILPQVFAEARQQVQQIAEDIVKLQTESTTLGQKEIQHSVDNRASKLATKAKVLCLESAPRFCSQRCQDVLYLLLPEEMPTQVWRIAALISYRQALDKVNSWLNMQITTHMFKKELLVTSDLERKVRDLTKKNHDETPNSVQAPHNLSADVPILSQSSGELISNDQPMISARCNSLMFESPIRALQHVAPGSKIPVSSENSLSYLFQAVPNSQLTCSNPVSKCIRNLSSFDKEPSFNSDASIKILSARLSKLATGDSSHGNQCLSSQTGLLPDSESSLNSSPLTERQECVDDERVMAKELLIGQNNSLQSVVNETSDNDVVNRNSTVGQCSPLKEGTEKETFTNSDSVPVCSDGNLTTETESPDGSTKLLASDIDSFNKTDNSSSTSSILTKGGSGGKKLNVSFYEDSAMVGDIDGAIFTHSTPETSPTKVICAKCSLTETISDELELFPAVSILTSPTELLISLKECVRCVIQEPGCVTASHICDLLSNLKSVFDKPDNQVVTLVFKMVAKLSVDLAFLLVLQQPDMMTPEVQDSFCMFWQILDVKNCLEFSQVLCSRHLQKLEQENQTYISFVKTIIERGLLNISLLASNANQLLNSECLNPETVAVLSKCMCDLLPSLSEDFLCCQSVHVLITRLATNEKNISRMHTLLTLLKKPLSDQCSR</sequence>
<feature type="compositionally biased region" description="Polar residues" evidence="1">
    <location>
        <begin position="1070"/>
        <end position="1099"/>
    </location>
</feature>
<evidence type="ECO:0000313" key="3">
    <source>
        <dbReference type="EMBL" id="KAK2147351.1"/>
    </source>
</evidence>
<feature type="domain" description="Codanin-1 C-terminal" evidence="2">
    <location>
        <begin position="769"/>
        <end position="831"/>
    </location>
</feature>
<dbReference type="Proteomes" id="UP001208570">
    <property type="component" value="Unassembled WGS sequence"/>
</dbReference>
<dbReference type="Pfam" id="PF15296">
    <property type="entry name" value="Codanin-1_C"/>
    <property type="match status" value="1"/>
</dbReference>
<feature type="region of interest" description="Disordered" evidence="1">
    <location>
        <begin position="91"/>
        <end position="111"/>
    </location>
</feature>
<gene>
    <name evidence="3" type="ORF">LSH36_557g01065</name>
</gene>
<dbReference type="InterPro" id="IPR028171">
    <property type="entry name" value="Codanin-1_C"/>
</dbReference>
<evidence type="ECO:0000256" key="1">
    <source>
        <dbReference type="SAM" id="MobiDB-lite"/>
    </source>
</evidence>
<dbReference type="GO" id="GO:0006325">
    <property type="term" value="P:chromatin organization"/>
    <property type="evidence" value="ECO:0007669"/>
    <property type="project" value="TreeGrafter"/>
</dbReference>
<dbReference type="GO" id="GO:0005634">
    <property type="term" value="C:nucleus"/>
    <property type="evidence" value="ECO:0007669"/>
    <property type="project" value="TreeGrafter"/>
</dbReference>
<feature type="region of interest" description="Disordered" evidence="1">
    <location>
        <begin position="130"/>
        <end position="177"/>
    </location>
</feature>
<accession>A0AAD9J7A9</accession>
<comment type="caution">
    <text evidence="3">The sequence shown here is derived from an EMBL/GenBank/DDBJ whole genome shotgun (WGS) entry which is preliminary data.</text>
</comment>
<feature type="region of interest" description="Disordered" evidence="1">
    <location>
        <begin position="1070"/>
        <end position="1101"/>
    </location>
</feature>
<reference evidence="3" key="1">
    <citation type="journal article" date="2023" name="Mol. Biol. Evol.">
        <title>Third-Generation Sequencing Reveals the Adaptive Role of the Epigenome in Three Deep-Sea Polychaetes.</title>
        <authorList>
            <person name="Perez M."/>
            <person name="Aroh O."/>
            <person name="Sun Y."/>
            <person name="Lan Y."/>
            <person name="Juniper S.K."/>
            <person name="Young C.R."/>
            <person name="Angers B."/>
            <person name="Qian P.Y."/>
        </authorList>
    </citation>
    <scope>NUCLEOTIDE SEQUENCE</scope>
    <source>
        <strain evidence="3">P08H-3</strain>
    </source>
</reference>
<dbReference type="EMBL" id="JAODUP010000557">
    <property type="protein sequence ID" value="KAK2147351.1"/>
    <property type="molecule type" value="Genomic_DNA"/>
</dbReference>
<evidence type="ECO:0000313" key="4">
    <source>
        <dbReference type="Proteomes" id="UP001208570"/>
    </source>
</evidence>
<keyword evidence="4" id="KW-1185">Reference proteome</keyword>
<organism evidence="3 4">
    <name type="scientific">Paralvinella palmiformis</name>
    <dbReference type="NCBI Taxonomy" id="53620"/>
    <lineage>
        <taxon>Eukaryota</taxon>
        <taxon>Metazoa</taxon>
        <taxon>Spiralia</taxon>
        <taxon>Lophotrochozoa</taxon>
        <taxon>Annelida</taxon>
        <taxon>Polychaeta</taxon>
        <taxon>Sedentaria</taxon>
        <taxon>Canalipalpata</taxon>
        <taxon>Terebellida</taxon>
        <taxon>Terebelliformia</taxon>
        <taxon>Alvinellidae</taxon>
        <taxon>Paralvinella</taxon>
    </lineage>
</organism>
<dbReference type="InterPro" id="IPR040031">
    <property type="entry name" value="Codanin-1"/>
</dbReference>
<feature type="compositionally biased region" description="Polar residues" evidence="1">
    <location>
        <begin position="91"/>
        <end position="101"/>
    </location>
</feature>
<dbReference type="PANTHER" id="PTHR28678:SF1">
    <property type="entry name" value="CODANIN-1"/>
    <property type="match status" value="1"/>
</dbReference>
<evidence type="ECO:0000259" key="2">
    <source>
        <dbReference type="Pfam" id="PF15296"/>
    </source>
</evidence>
<name>A0AAD9J7A9_9ANNE</name>
<proteinExistence type="predicted"/>
<protein>
    <recommendedName>
        <fullName evidence="2">Codanin-1 C-terminal domain-containing protein</fullName>
    </recommendedName>
</protein>